<comment type="caution">
    <text evidence="1">The sequence shown here is derived from an EMBL/GenBank/DDBJ whole genome shotgun (WGS) entry which is preliminary data.</text>
</comment>
<evidence type="ECO:0000313" key="2">
    <source>
        <dbReference type="Proteomes" id="UP001152531"/>
    </source>
</evidence>
<dbReference type="EMBL" id="CALSDN010000010">
    <property type="protein sequence ID" value="CAH6722724.1"/>
    <property type="molecule type" value="Genomic_DNA"/>
</dbReference>
<keyword evidence="2" id="KW-1185">Reference proteome</keyword>
<accession>A0ACA9YDS5</accession>
<reference evidence="1" key="1">
    <citation type="submission" date="2022-06" db="EMBL/GenBank/DDBJ databases">
        <authorList>
            <person name="Legras J.-L."/>
            <person name="Devillers H."/>
            <person name="Grondin C."/>
        </authorList>
    </citation>
    <scope>NUCLEOTIDE SEQUENCE</scope>
    <source>
        <strain evidence="1">CLIB 1444</strain>
    </source>
</reference>
<gene>
    <name evidence="1" type="ORF">CLIB1444_10S04940</name>
</gene>
<dbReference type="Proteomes" id="UP001152531">
    <property type="component" value="Unassembled WGS sequence"/>
</dbReference>
<protein>
    <submittedName>
        <fullName evidence="1">Uncharacterized protein</fullName>
    </submittedName>
</protein>
<organism evidence="1 2">
    <name type="scientific">[Candida] jaroonii</name>
    <dbReference type="NCBI Taxonomy" id="467808"/>
    <lineage>
        <taxon>Eukaryota</taxon>
        <taxon>Fungi</taxon>
        <taxon>Dikarya</taxon>
        <taxon>Ascomycota</taxon>
        <taxon>Saccharomycotina</taxon>
        <taxon>Pichiomycetes</taxon>
        <taxon>Debaryomycetaceae</taxon>
        <taxon>Yamadazyma</taxon>
    </lineage>
</organism>
<evidence type="ECO:0000313" key="1">
    <source>
        <dbReference type="EMBL" id="CAH6722724.1"/>
    </source>
</evidence>
<sequence>MNSNEDEILSPITKAISKVREQFILKDGEVLNFTNIINVYTEVLKLIHFFPYDIDLFSPLLNILDYNGWQEFHKEMVCLVTIVGLEHLTNRKLFPKMREIMLNNETISKILILSGGASKINFGVRGLALSELNPSLFEGNIDILTSKCLATLVKFTNLKNIQSLIDIVSKSYEFEPWQSLLNFLIDDNELVSIMVAQSPDFFANTSNYPDSKFIKDITINVLSYDHFDLIRDLVQPKLIFPSSWPSNVNLVTSFKALFSLIDNGISELENEPTLIVYANWSLNQIIAYTELPQGKADIYAVYNSLRPIVSVAVFFQKLAIYLLNGKGEELPPMAKPEWMLDDWVNKIEDFPDTRAGHVSAATKSLQLVSLFISDELVLFRDSKDPLMLQCYVSRVKSIFEILNPKRNEMQPLIPILVTILNKIDSPIIWSHMLSLLQDLCFEDLKLVKICNSILLEFIDEKREFIEPFVNFFGGNDEINRFYNLPPVKYVEFQQFQ</sequence>
<name>A0ACA9YDS5_9ASCO</name>
<proteinExistence type="predicted"/>